<organism evidence="14 15">
    <name type="scientific">Parafilimonas terrae</name>
    <dbReference type="NCBI Taxonomy" id="1465490"/>
    <lineage>
        <taxon>Bacteria</taxon>
        <taxon>Pseudomonadati</taxon>
        <taxon>Bacteroidota</taxon>
        <taxon>Chitinophagia</taxon>
        <taxon>Chitinophagales</taxon>
        <taxon>Chitinophagaceae</taxon>
        <taxon>Parafilimonas</taxon>
    </lineage>
</organism>
<feature type="chain" id="PRO_5011728221" evidence="11">
    <location>
        <begin position="21"/>
        <end position="743"/>
    </location>
</feature>
<evidence type="ECO:0000256" key="1">
    <source>
        <dbReference type="ARBA" id="ARBA00004571"/>
    </source>
</evidence>
<keyword evidence="7 10" id="KW-0472">Membrane</keyword>
<evidence type="ECO:0000259" key="12">
    <source>
        <dbReference type="Pfam" id="PF00593"/>
    </source>
</evidence>
<evidence type="ECO:0000256" key="10">
    <source>
        <dbReference type="RuleBase" id="RU003357"/>
    </source>
</evidence>
<feature type="domain" description="TonB-dependent receptor-like beta-barrel" evidence="12">
    <location>
        <begin position="296"/>
        <end position="692"/>
    </location>
</feature>
<dbReference type="InterPro" id="IPR012910">
    <property type="entry name" value="Plug_dom"/>
</dbReference>
<dbReference type="InterPro" id="IPR039426">
    <property type="entry name" value="TonB-dep_rcpt-like"/>
</dbReference>
<dbReference type="OrthoDB" id="1075473at2"/>
<feature type="domain" description="TonB-dependent receptor plug" evidence="13">
    <location>
        <begin position="119"/>
        <end position="216"/>
    </location>
</feature>
<evidence type="ECO:0000256" key="9">
    <source>
        <dbReference type="ARBA" id="ARBA00023237"/>
    </source>
</evidence>
<dbReference type="Gene3D" id="2.170.130.10">
    <property type="entry name" value="TonB-dependent receptor, plug domain"/>
    <property type="match status" value="1"/>
</dbReference>
<gene>
    <name evidence="14" type="ORF">SAMN05444277_105254</name>
</gene>
<keyword evidence="2" id="KW-0813">Transport</keyword>
<dbReference type="PANTHER" id="PTHR30069">
    <property type="entry name" value="TONB-DEPENDENT OUTER MEMBRANE RECEPTOR"/>
    <property type="match status" value="1"/>
</dbReference>
<dbReference type="SUPFAM" id="SSF56935">
    <property type="entry name" value="Porins"/>
    <property type="match status" value="1"/>
</dbReference>
<dbReference type="Proteomes" id="UP000199031">
    <property type="component" value="Unassembled WGS sequence"/>
</dbReference>
<dbReference type="PANTHER" id="PTHR30069:SF29">
    <property type="entry name" value="HEMOGLOBIN AND HEMOGLOBIN-HAPTOGLOBIN-BINDING PROTEIN 1-RELATED"/>
    <property type="match status" value="1"/>
</dbReference>
<reference evidence="14 15" key="1">
    <citation type="submission" date="2016-10" db="EMBL/GenBank/DDBJ databases">
        <authorList>
            <person name="de Groot N.N."/>
        </authorList>
    </citation>
    <scope>NUCLEOTIDE SEQUENCE [LARGE SCALE GENOMIC DNA]</scope>
    <source>
        <strain evidence="14 15">DSM 28286</strain>
    </source>
</reference>
<dbReference type="Pfam" id="PF07715">
    <property type="entry name" value="Plug"/>
    <property type="match status" value="1"/>
</dbReference>
<dbReference type="Pfam" id="PF13715">
    <property type="entry name" value="CarbopepD_reg_2"/>
    <property type="match status" value="1"/>
</dbReference>
<dbReference type="Gene3D" id="2.40.170.20">
    <property type="entry name" value="TonB-dependent receptor, beta-barrel domain"/>
    <property type="match status" value="1"/>
</dbReference>
<keyword evidence="8 14" id="KW-0675">Receptor</keyword>
<dbReference type="Pfam" id="PF00593">
    <property type="entry name" value="TonB_dep_Rec_b-barrel"/>
    <property type="match status" value="1"/>
</dbReference>
<evidence type="ECO:0000313" key="15">
    <source>
        <dbReference type="Proteomes" id="UP000199031"/>
    </source>
</evidence>
<evidence type="ECO:0000259" key="13">
    <source>
        <dbReference type="Pfam" id="PF07715"/>
    </source>
</evidence>
<keyword evidence="5 11" id="KW-0732">Signal</keyword>
<keyword evidence="3" id="KW-1134">Transmembrane beta strand</keyword>
<evidence type="ECO:0000256" key="2">
    <source>
        <dbReference type="ARBA" id="ARBA00022448"/>
    </source>
</evidence>
<evidence type="ECO:0000256" key="11">
    <source>
        <dbReference type="SAM" id="SignalP"/>
    </source>
</evidence>
<evidence type="ECO:0000256" key="3">
    <source>
        <dbReference type="ARBA" id="ARBA00022452"/>
    </source>
</evidence>
<sequence length="743" mass="83240">MKNFLIICFLFLGISAIAQTKISGHLKDNRGKPIIAASITVKDSYDGTTSDSSGNFSFTTTEAGTHTITITSNDFEDYEAPVVLNGQPLTMNVSLKPKFNELKAVTVTAGAFEAGDNKRAATVLNSIDIATTAGANADITAALKTLPGAQQIGNQQGLFVRGGTGEETQQFIDGTLVNNPYYTSVPDIATRGRFSPFLFKGTVFSTGGYSALYGQALSSAVILESIDFPDSTAGNAIVSPIVVGGGIQKLSKKKNFSWGVDYNYANPYVYFKIVKQTPDYFDMPEFHSGDANFRIKTNGGIIKYYTTFNYNHLGLRRSDIDSSIYKDAYNIVNHNWYNNLSWRQTLGNGWKMNLGLSYSTNRDDISQQVQDSSNNDKTFNYQPWISKNFHLKSRQDLFQIKEVFEKRLGGLSAIRFGGEYWYGYSPNQYINIDSNYSNTLKDNYAAAFAETDIYLTNDLALKIGGRYEYSSIIKQANIAPRISMAYKTSEGGQVSMAYGIFYQKPLNNELFYSTNLGYTRATHYIVNYQKTANNRIFRVEAFYKKYHDLVKSFPSYNNSGTGFAKGAELFLRDKTTFKNVDYWLSYSYLDTKRDYANYPEMLEPTFAAHHTASLVVKRFVTKWKAGFNATYTFATGRPYYNFLYNGTGNKYIINDHGRTPNYNSMGISAEYLPTLGKKNAKTFIVLFASATNVLGQKQVYGYNYSFNGLNKQAVLPPANRSYFIGCFLSWGIDRSQDAIDNNL</sequence>
<comment type="similarity">
    <text evidence="10">Belongs to the TonB-dependent receptor family.</text>
</comment>
<dbReference type="STRING" id="1465490.SAMN05444277_105254"/>
<keyword evidence="15" id="KW-1185">Reference proteome</keyword>
<evidence type="ECO:0000256" key="6">
    <source>
        <dbReference type="ARBA" id="ARBA00023077"/>
    </source>
</evidence>
<dbReference type="InterPro" id="IPR000531">
    <property type="entry name" value="Beta-barrel_TonB"/>
</dbReference>
<name>A0A1I5VYD3_9BACT</name>
<keyword evidence="9" id="KW-0998">Cell outer membrane</keyword>
<keyword evidence="4" id="KW-0812">Transmembrane</keyword>
<dbReference type="Gene3D" id="2.60.40.1120">
    <property type="entry name" value="Carboxypeptidase-like, regulatory domain"/>
    <property type="match status" value="1"/>
</dbReference>
<feature type="signal peptide" evidence="11">
    <location>
        <begin position="1"/>
        <end position="20"/>
    </location>
</feature>
<evidence type="ECO:0000256" key="4">
    <source>
        <dbReference type="ARBA" id="ARBA00022692"/>
    </source>
</evidence>
<dbReference type="GO" id="GO:0044718">
    <property type="term" value="P:siderophore transmembrane transport"/>
    <property type="evidence" value="ECO:0007669"/>
    <property type="project" value="TreeGrafter"/>
</dbReference>
<evidence type="ECO:0000313" key="14">
    <source>
        <dbReference type="EMBL" id="SFQ12347.1"/>
    </source>
</evidence>
<dbReference type="InterPro" id="IPR008969">
    <property type="entry name" value="CarboxyPept-like_regulatory"/>
</dbReference>
<evidence type="ECO:0000256" key="7">
    <source>
        <dbReference type="ARBA" id="ARBA00023136"/>
    </source>
</evidence>
<dbReference type="SUPFAM" id="SSF49464">
    <property type="entry name" value="Carboxypeptidase regulatory domain-like"/>
    <property type="match status" value="1"/>
</dbReference>
<dbReference type="AlphaFoldDB" id="A0A1I5VYD3"/>
<proteinExistence type="inferred from homology"/>
<dbReference type="GO" id="GO:0015344">
    <property type="term" value="F:siderophore uptake transmembrane transporter activity"/>
    <property type="evidence" value="ECO:0007669"/>
    <property type="project" value="TreeGrafter"/>
</dbReference>
<dbReference type="RefSeq" id="WP_090658134.1">
    <property type="nucleotide sequence ID" value="NZ_FOXQ01000005.1"/>
</dbReference>
<keyword evidence="6 10" id="KW-0798">TonB box</keyword>
<dbReference type="GO" id="GO:0009279">
    <property type="term" value="C:cell outer membrane"/>
    <property type="evidence" value="ECO:0007669"/>
    <property type="project" value="UniProtKB-SubCell"/>
</dbReference>
<accession>A0A1I5VYD3</accession>
<evidence type="ECO:0000256" key="8">
    <source>
        <dbReference type="ARBA" id="ARBA00023170"/>
    </source>
</evidence>
<dbReference type="InterPro" id="IPR037066">
    <property type="entry name" value="Plug_dom_sf"/>
</dbReference>
<evidence type="ECO:0000256" key="5">
    <source>
        <dbReference type="ARBA" id="ARBA00022729"/>
    </source>
</evidence>
<protein>
    <submittedName>
        <fullName evidence="14">Outer membrane cobalamin receptor protein</fullName>
    </submittedName>
</protein>
<dbReference type="EMBL" id="FOXQ01000005">
    <property type="protein sequence ID" value="SFQ12347.1"/>
    <property type="molecule type" value="Genomic_DNA"/>
</dbReference>
<comment type="subcellular location">
    <subcellularLocation>
        <location evidence="1">Cell outer membrane</location>
        <topology evidence="1">Multi-pass membrane protein</topology>
    </subcellularLocation>
</comment>
<dbReference type="InterPro" id="IPR036942">
    <property type="entry name" value="Beta-barrel_TonB_sf"/>
</dbReference>